<sequence length="170" mass="18315">MSDTPNAPEGSQTPEVTQQTQEPAPQKTYDQAYVDQLRQEAAGHRVGKKEAVEAAEAKVKAEYEAMLADRDVAYTELQNQLGQAWIELEKVYTSLEAKVPSDKVRQFASILAGEDKDSIAASAQTSFELFGGFDTKSPAFDPTQGTGGRNTLPLNGDPLLNAVKGVLGVK</sequence>
<name>A0A160DG67_9CAUD</name>
<feature type="compositionally biased region" description="Polar residues" evidence="1">
    <location>
        <begin position="1"/>
        <end position="11"/>
    </location>
</feature>
<feature type="compositionally biased region" description="Low complexity" evidence="1">
    <location>
        <begin position="12"/>
        <end position="26"/>
    </location>
</feature>
<evidence type="ECO:0000313" key="3">
    <source>
        <dbReference type="Proteomes" id="UP000202160"/>
    </source>
</evidence>
<dbReference type="EMBL" id="KU998249">
    <property type="protein sequence ID" value="ANA86952.1"/>
    <property type="molecule type" value="Genomic_DNA"/>
</dbReference>
<proteinExistence type="predicted"/>
<accession>A0A160DG67</accession>
<dbReference type="KEGG" id="vg:28378669"/>
<keyword evidence="3" id="KW-1185">Reference proteome</keyword>
<dbReference type="GeneID" id="28378669"/>
<protein>
    <submittedName>
        <fullName evidence="2">Scaffolding protein</fullName>
    </submittedName>
</protein>
<gene>
    <name evidence="2" type="primary">17</name>
    <name evidence="2" type="ORF">PBI_SOUPS_17</name>
</gene>
<dbReference type="RefSeq" id="YP_009269315.1">
    <property type="nucleotide sequence ID" value="NC_030698.1"/>
</dbReference>
<dbReference type="Proteomes" id="UP000202160">
    <property type="component" value="Segment"/>
</dbReference>
<organism evidence="2 3">
    <name type="scientific">Gordonia phage Soups</name>
    <dbReference type="NCBI Taxonomy" id="1838079"/>
    <lineage>
        <taxon>Viruses</taxon>
        <taxon>Duplodnaviria</taxon>
        <taxon>Heunggongvirae</taxon>
        <taxon>Uroviricota</taxon>
        <taxon>Caudoviricetes</taxon>
        <taxon>Soupsvirus</taxon>
        <taxon>Soupsvirus soups</taxon>
    </lineage>
</organism>
<feature type="region of interest" description="Disordered" evidence="1">
    <location>
        <begin position="1"/>
        <end position="29"/>
    </location>
</feature>
<evidence type="ECO:0000256" key="1">
    <source>
        <dbReference type="SAM" id="MobiDB-lite"/>
    </source>
</evidence>
<reference evidence="2 3" key="1">
    <citation type="submission" date="2016-03" db="EMBL/GenBank/DDBJ databases">
        <authorList>
            <person name="Montgomery M.T."/>
            <person name="Guerrero C.A."/>
            <person name="Mavrich T.N."/>
            <person name="Pope W.H."/>
            <person name="Garlena R.A."/>
            <person name="Russell D.A."/>
            <person name="Jacobs-Sera D."/>
            <person name="Hendrix R.W."/>
            <person name="Hatfull G.F."/>
        </authorList>
    </citation>
    <scope>NUCLEOTIDE SEQUENCE [LARGE SCALE GENOMIC DNA]</scope>
</reference>
<evidence type="ECO:0000313" key="2">
    <source>
        <dbReference type="EMBL" id="ANA86952.1"/>
    </source>
</evidence>
<dbReference type="OrthoDB" id="15003at10239"/>